<evidence type="ECO:0000313" key="3">
    <source>
        <dbReference type="Proteomes" id="UP001227101"/>
    </source>
</evidence>
<keyword evidence="1" id="KW-0175">Coiled coil</keyword>
<gene>
    <name evidence="2" type="ORF">QP939_41260</name>
</gene>
<evidence type="ECO:0000313" key="2">
    <source>
        <dbReference type="EMBL" id="WIV55197.1"/>
    </source>
</evidence>
<proteinExistence type="predicted"/>
<name>A0ABY8XHW2_9PSEU</name>
<feature type="coiled-coil region" evidence="1">
    <location>
        <begin position="247"/>
        <end position="274"/>
    </location>
</feature>
<protein>
    <submittedName>
        <fullName evidence="2">Uncharacterized protein</fullName>
    </submittedName>
</protein>
<reference evidence="2 3" key="1">
    <citation type="submission" date="2023-06" db="EMBL/GenBank/DDBJ databases">
        <authorList>
            <person name="Oyuntsetseg B."/>
            <person name="Kim S.B."/>
        </authorList>
    </citation>
    <scope>NUCLEOTIDE SEQUENCE [LARGE SCALE GENOMIC DNA]</scope>
    <source>
        <strain evidence="2 3">2-2</strain>
    </source>
</reference>
<dbReference type="Proteomes" id="UP001227101">
    <property type="component" value="Chromosome"/>
</dbReference>
<organism evidence="2 3">
    <name type="scientific">Amycolatopsis nalaikhensis</name>
    <dbReference type="NCBI Taxonomy" id="715472"/>
    <lineage>
        <taxon>Bacteria</taxon>
        <taxon>Bacillati</taxon>
        <taxon>Actinomycetota</taxon>
        <taxon>Actinomycetes</taxon>
        <taxon>Pseudonocardiales</taxon>
        <taxon>Pseudonocardiaceae</taxon>
        <taxon>Amycolatopsis</taxon>
    </lineage>
</organism>
<evidence type="ECO:0000256" key="1">
    <source>
        <dbReference type="SAM" id="Coils"/>
    </source>
</evidence>
<keyword evidence="3" id="KW-1185">Reference proteome</keyword>
<accession>A0ABY8XHW2</accession>
<dbReference type="EMBL" id="CP127173">
    <property type="protein sequence ID" value="WIV55197.1"/>
    <property type="molecule type" value="Genomic_DNA"/>
</dbReference>
<sequence length="286" mass="32326">MQPPYFPDRPPGHYPQFDRYEGQCGEVALWARWVAGWVDWLLHEYGPTGPHPDRWANYPFERFFYPSDVIAQQQIQVMHQTWQAIDELRYKSAAEEHPGIDVLNNLDSALGAALGRWAGDIAVGVQTYREELENYSEPYILAVGKLGQCLIAYSQIFEQARADMVKVMKQFVGALQAQTFTDPGFERVGLTVFKAIGDWVLGKFPFELDKVLELDRVLADAVEGAQRRKDPAAIGGANYWEICDSYLVAANKICDDARAAIEQLTARLDKVDDELRDPPKLTVDVS</sequence>
<dbReference type="RefSeq" id="WP_285452043.1">
    <property type="nucleotide sequence ID" value="NZ_CP127173.1"/>
</dbReference>